<feature type="region of interest" description="Disordered" evidence="1">
    <location>
        <begin position="1"/>
        <end position="23"/>
    </location>
</feature>
<feature type="region of interest" description="Disordered" evidence="1">
    <location>
        <begin position="372"/>
        <end position="392"/>
    </location>
</feature>
<name>A0AAD7I413_9AGAR</name>
<protein>
    <submittedName>
        <fullName evidence="2">Uncharacterized protein</fullName>
    </submittedName>
</protein>
<dbReference type="AlphaFoldDB" id="A0AAD7I413"/>
<organism evidence="2 3">
    <name type="scientific">Mycena metata</name>
    <dbReference type="NCBI Taxonomy" id="1033252"/>
    <lineage>
        <taxon>Eukaryota</taxon>
        <taxon>Fungi</taxon>
        <taxon>Dikarya</taxon>
        <taxon>Basidiomycota</taxon>
        <taxon>Agaricomycotina</taxon>
        <taxon>Agaricomycetes</taxon>
        <taxon>Agaricomycetidae</taxon>
        <taxon>Agaricales</taxon>
        <taxon>Marasmiineae</taxon>
        <taxon>Mycenaceae</taxon>
        <taxon>Mycena</taxon>
    </lineage>
</organism>
<reference evidence="2" key="1">
    <citation type="submission" date="2023-03" db="EMBL/GenBank/DDBJ databases">
        <title>Massive genome expansion in bonnet fungi (Mycena s.s.) driven by repeated elements and novel gene families across ecological guilds.</title>
        <authorList>
            <consortium name="Lawrence Berkeley National Laboratory"/>
            <person name="Harder C.B."/>
            <person name="Miyauchi S."/>
            <person name="Viragh M."/>
            <person name="Kuo A."/>
            <person name="Thoen E."/>
            <person name="Andreopoulos B."/>
            <person name="Lu D."/>
            <person name="Skrede I."/>
            <person name="Drula E."/>
            <person name="Henrissat B."/>
            <person name="Morin E."/>
            <person name="Kohler A."/>
            <person name="Barry K."/>
            <person name="LaButti K."/>
            <person name="Morin E."/>
            <person name="Salamov A."/>
            <person name="Lipzen A."/>
            <person name="Mereny Z."/>
            <person name="Hegedus B."/>
            <person name="Baldrian P."/>
            <person name="Stursova M."/>
            <person name="Weitz H."/>
            <person name="Taylor A."/>
            <person name="Grigoriev I.V."/>
            <person name="Nagy L.G."/>
            <person name="Martin F."/>
            <person name="Kauserud H."/>
        </authorList>
    </citation>
    <scope>NUCLEOTIDE SEQUENCE</scope>
    <source>
        <strain evidence="2">CBHHK182m</strain>
    </source>
</reference>
<dbReference type="EMBL" id="JARKIB010000131">
    <property type="protein sequence ID" value="KAJ7734658.1"/>
    <property type="molecule type" value="Genomic_DNA"/>
</dbReference>
<gene>
    <name evidence="2" type="ORF">B0H16DRAFT_1767195</name>
</gene>
<comment type="caution">
    <text evidence="2">The sequence shown here is derived from an EMBL/GenBank/DDBJ whole genome shotgun (WGS) entry which is preliminary data.</text>
</comment>
<dbReference type="Proteomes" id="UP001215598">
    <property type="component" value="Unassembled WGS sequence"/>
</dbReference>
<evidence type="ECO:0000256" key="1">
    <source>
        <dbReference type="SAM" id="MobiDB-lite"/>
    </source>
</evidence>
<evidence type="ECO:0000313" key="3">
    <source>
        <dbReference type="Proteomes" id="UP001215598"/>
    </source>
</evidence>
<evidence type="ECO:0000313" key="2">
    <source>
        <dbReference type="EMBL" id="KAJ7734658.1"/>
    </source>
</evidence>
<accession>A0AAD7I413</accession>
<sequence>MILHPNDASLTRGLGRGNGGRRSAWRRMLRERECGHKSATEMNCAAIAPIWATSSTRTAPAGSEFPPTNLTAPPHGAPAPTSLLISTDNSVFLRYQRSAGAYDFAHQPSVFDLEHPKFPSIPSVISLSSINVRFLMKTLWDPTKYLTLQPVPARQSAVPLRDSAQEVHDANTSGSTPAWQKPPFTWLPRTPTIAARIFAFLDRGSPDVSRYVFGTAPVVPPSSTPAQAGGARRMGWRRRCWRWTGHAKKPSAALSANSGRGGGSGKCHRRRMIQGGEARRRIIRARRTRFRRRRYWTSLRVVADGFDDAWAELKLNLTVDESLHIVQTCTTSGNFDPYFLESSLAASRTTFYPFISLLRAAEYPEDPCKYSSFGAPPSSSKPTQALPRPLRFSSSSRSIPHGQVWHGTAQVQFTVLESRHAKNFKIKEVPNEQNTFFINGGGVTYPSSPEYPSLISFQFVDGYQWVVGGGQGGRTPRLTQTNERWARLKFRVGCIPAIRANHAAAAEWGKNKEMALQQ</sequence>
<proteinExistence type="predicted"/>
<keyword evidence="3" id="KW-1185">Reference proteome</keyword>